<protein>
    <submittedName>
        <fullName evidence="2">Uncharacterized protein</fullName>
    </submittedName>
</protein>
<reference evidence="2" key="1">
    <citation type="submission" date="2022-08" db="EMBL/GenBank/DDBJ databases">
        <authorList>
            <consortium name="DOE Joint Genome Institute"/>
            <person name="Min B."/>
            <person name="Riley R."/>
            <person name="Sierra-Patev S."/>
            <person name="Naranjo-Ortiz M."/>
            <person name="Looney B."/>
            <person name="Konkel Z."/>
            <person name="Slot J.C."/>
            <person name="Sakamoto Y."/>
            <person name="Steenwyk J.L."/>
            <person name="Rokas A."/>
            <person name="Carro J."/>
            <person name="Camarero S."/>
            <person name="Ferreira P."/>
            <person name="Molpeceres G."/>
            <person name="Ruiz-Duenas F.J."/>
            <person name="Serrano A."/>
            <person name="Henrissat B."/>
            <person name="Drula E."/>
            <person name="Hughes K.W."/>
            <person name="Mata J.L."/>
            <person name="Ishikawa N.K."/>
            <person name="Vargas-Isla R."/>
            <person name="Ushijima S."/>
            <person name="Smith C.A."/>
            <person name="Ahrendt S."/>
            <person name="Andreopoulos W."/>
            <person name="He G."/>
            <person name="Labutti K."/>
            <person name="Lipzen A."/>
            <person name="Ng V."/>
            <person name="Sandor L."/>
            <person name="Barry K."/>
            <person name="Martinez A.T."/>
            <person name="Xiao Y."/>
            <person name="Gibbons J.G."/>
            <person name="Terashima K."/>
            <person name="Hibbett D.S."/>
            <person name="Grigoriev I.V."/>
        </authorList>
    </citation>
    <scope>NUCLEOTIDE SEQUENCE</scope>
    <source>
        <strain evidence="2">TFB10827</strain>
    </source>
</reference>
<keyword evidence="1" id="KW-1133">Transmembrane helix</keyword>
<comment type="caution">
    <text evidence="2">The sequence shown here is derived from an EMBL/GenBank/DDBJ whole genome shotgun (WGS) entry which is preliminary data.</text>
</comment>
<dbReference type="Proteomes" id="UP001163828">
    <property type="component" value="Unassembled WGS sequence"/>
</dbReference>
<sequence>MCILCQINMKKLGGFGIVIAGGAIYLSAVFFGSSKWAKQIQDEKSTISVSSIPGKPLELEVLKATVAMATCVIHAVLSDHTHSTEENFPPTGLYQQWATFMDILASLEKASSPGYHRFMHKLYLKSFHMISPATHGLSRNQILKYINLVTFASAQHSDELEADYDDVAKEAVGTRSSVMADDDLNTYLR</sequence>
<gene>
    <name evidence="2" type="ORF">F5050DRAFT_1715649</name>
</gene>
<keyword evidence="1" id="KW-0472">Membrane</keyword>
<keyword evidence="3" id="KW-1185">Reference proteome</keyword>
<evidence type="ECO:0000313" key="2">
    <source>
        <dbReference type="EMBL" id="KAJ3991986.1"/>
    </source>
</evidence>
<feature type="transmembrane region" description="Helical" evidence="1">
    <location>
        <begin position="12"/>
        <end position="31"/>
    </location>
</feature>
<name>A0ABQ8PZY2_9AGAR</name>
<dbReference type="EMBL" id="MU790919">
    <property type="protein sequence ID" value="KAJ3991986.1"/>
    <property type="molecule type" value="Genomic_DNA"/>
</dbReference>
<evidence type="ECO:0000256" key="1">
    <source>
        <dbReference type="SAM" id="Phobius"/>
    </source>
</evidence>
<keyword evidence="1" id="KW-0812">Transmembrane</keyword>
<accession>A0ABQ8PZY2</accession>
<proteinExistence type="predicted"/>
<organism evidence="2 3">
    <name type="scientific">Lentinula boryana</name>
    <dbReference type="NCBI Taxonomy" id="40481"/>
    <lineage>
        <taxon>Eukaryota</taxon>
        <taxon>Fungi</taxon>
        <taxon>Dikarya</taxon>
        <taxon>Basidiomycota</taxon>
        <taxon>Agaricomycotina</taxon>
        <taxon>Agaricomycetes</taxon>
        <taxon>Agaricomycetidae</taxon>
        <taxon>Agaricales</taxon>
        <taxon>Marasmiineae</taxon>
        <taxon>Omphalotaceae</taxon>
        <taxon>Lentinula</taxon>
    </lineage>
</organism>
<evidence type="ECO:0000313" key="3">
    <source>
        <dbReference type="Proteomes" id="UP001163828"/>
    </source>
</evidence>